<reference evidence="2 3" key="2">
    <citation type="journal article" date="2016" name="Genome Announc.">
        <title>Draft Genome Sequence of Erythromycin- and Oxytetracycline-Sensitive Nocardia seriolae Strain U-1 (NBRC 110359).</title>
        <authorList>
            <person name="Imajoh M."/>
            <person name="Sukeda M."/>
            <person name="Shimizu M."/>
            <person name="Yamane J."/>
            <person name="Ohnishi K."/>
            <person name="Oshima S."/>
        </authorList>
    </citation>
    <scope>NUCLEOTIDE SEQUENCE [LARGE SCALE GENOMIC DNA]</scope>
    <source>
        <strain evidence="2 3">U-1</strain>
    </source>
</reference>
<protein>
    <recommendedName>
        <fullName evidence="5">Beta-lactamase</fullName>
    </recommendedName>
</protein>
<gene>
    <name evidence="1" type="ORF">NS506_06616</name>
    <name evidence="2" type="ORF">NSK11_contig00117-0006</name>
</gene>
<dbReference type="Gene3D" id="3.40.710.10">
    <property type="entry name" value="DD-peptidase/beta-lactamase superfamily"/>
    <property type="match status" value="1"/>
</dbReference>
<dbReference type="EMBL" id="CP017839">
    <property type="protein sequence ID" value="APB00647.1"/>
    <property type="molecule type" value="Genomic_DNA"/>
</dbReference>
<dbReference type="RefSeq" id="WP_228102461.1">
    <property type="nucleotide sequence ID" value="NZ_AP017900.1"/>
</dbReference>
<dbReference type="InterPro" id="IPR012338">
    <property type="entry name" value="Beta-lactam/transpept-like"/>
</dbReference>
<sequence length="303" mass="31631">MDVPYSRWRGQYSRWHGRRFAHGLGALALLVGVATGCTSKPVLVPDKTSATAAAPTNTIPATVMALPGTLAWDFVNTLAPTLPGKTGLALLPVGGDKAVALGDWTTGPGWSSMKVPLTLAALRKNPGNQGAAVNAIEYSDNTAADTLWQSLGTPEVAAQAVQDVLREGGDTDTTVPAARTRPEYSAFGQADWSLANQLEFTAKLPCLPQSDVVTSLMGKISSTQRWGLGTLDGAVFKGGWGPDPSGNYLVRQLGLIPVDGGQIAIVIATQPNSGSFDDGTAILTKISTLIAKHLDELRGGVCR</sequence>
<reference evidence="3" key="1">
    <citation type="submission" date="2015-07" db="EMBL/GenBank/DDBJ databases">
        <title>Nocardia seriolae U-1 whole genome shotgun sequence.</title>
        <authorList>
            <person name="Imajoh M."/>
            <person name="Fukumoto Y."/>
            <person name="Sukeda M."/>
            <person name="Yamane J."/>
            <person name="Yamasaki K."/>
            <person name="Shimizu M."/>
            <person name="Ohnishi K."/>
            <person name="Oshima S."/>
        </authorList>
    </citation>
    <scope>NUCLEOTIDE SEQUENCE [LARGE SCALE GENOMIC DNA]</scope>
    <source>
        <strain evidence="3">U-1</strain>
    </source>
</reference>
<evidence type="ECO:0000313" key="1">
    <source>
        <dbReference type="EMBL" id="APB00647.1"/>
    </source>
</evidence>
<dbReference type="Proteomes" id="UP000180166">
    <property type="component" value="Chromosome"/>
</dbReference>
<organism evidence="2 3">
    <name type="scientific">Nocardia seriolae</name>
    <dbReference type="NCBI Taxonomy" id="37332"/>
    <lineage>
        <taxon>Bacteria</taxon>
        <taxon>Bacillati</taxon>
        <taxon>Actinomycetota</taxon>
        <taxon>Actinomycetes</taxon>
        <taxon>Mycobacteriales</taxon>
        <taxon>Nocardiaceae</taxon>
        <taxon>Nocardia</taxon>
    </lineage>
</organism>
<evidence type="ECO:0008006" key="5">
    <source>
        <dbReference type="Google" id="ProtNLM"/>
    </source>
</evidence>
<dbReference type="EMBL" id="BBYQ01000117">
    <property type="protein sequence ID" value="GAP31514.1"/>
    <property type="molecule type" value="Genomic_DNA"/>
</dbReference>
<reference evidence="1 4" key="3">
    <citation type="submission" date="2016-10" db="EMBL/GenBank/DDBJ databases">
        <title>Genome sequence of Nocardia seriolae strain EM150506, isolated from Anguila japonica.</title>
        <authorList>
            <person name="Han H.-J."/>
        </authorList>
    </citation>
    <scope>NUCLEOTIDE SEQUENCE [LARGE SCALE GENOMIC DNA]</scope>
    <source>
        <strain evidence="1 4">EM150506</strain>
    </source>
</reference>
<evidence type="ECO:0000313" key="4">
    <source>
        <dbReference type="Proteomes" id="UP000180166"/>
    </source>
</evidence>
<proteinExistence type="predicted"/>
<dbReference type="GeneID" id="93373485"/>
<accession>A0ABC9Z1B5</accession>
<dbReference type="Proteomes" id="UP000037179">
    <property type="component" value="Unassembled WGS sequence"/>
</dbReference>
<evidence type="ECO:0000313" key="3">
    <source>
        <dbReference type="Proteomes" id="UP000037179"/>
    </source>
</evidence>
<evidence type="ECO:0000313" key="2">
    <source>
        <dbReference type="EMBL" id="GAP31514.1"/>
    </source>
</evidence>
<dbReference type="AlphaFoldDB" id="A0ABC9Z1B5"/>
<dbReference type="SUPFAM" id="SSF56601">
    <property type="entry name" value="beta-lactamase/transpeptidase-like"/>
    <property type="match status" value="1"/>
</dbReference>
<keyword evidence="3" id="KW-1185">Reference proteome</keyword>
<name>A0ABC9Z1B5_9NOCA</name>
<dbReference type="KEGG" id="nsr:NS506_06616"/>